<protein>
    <recommendedName>
        <fullName evidence="6">Phage tail sheath protein</fullName>
    </recommendedName>
</protein>
<dbReference type="Pfam" id="PF04984">
    <property type="entry name" value="Phage_sheath_1"/>
    <property type="match status" value="1"/>
</dbReference>
<gene>
    <name evidence="4" type="ORF">FYJ58_04710</name>
</gene>
<accession>A0A6L5XWG6</accession>
<proteinExistence type="inferred from homology"/>
<feature type="domain" description="Tail sheath protein C-terminal" evidence="3">
    <location>
        <begin position="238"/>
        <end position="358"/>
    </location>
</feature>
<evidence type="ECO:0000259" key="2">
    <source>
        <dbReference type="Pfam" id="PF04984"/>
    </source>
</evidence>
<feature type="domain" description="Tail sheath protein subtilisin-like" evidence="2">
    <location>
        <begin position="89"/>
        <end position="230"/>
    </location>
</feature>
<dbReference type="Gene3D" id="3.40.50.11790">
    <property type="match status" value="1"/>
</dbReference>
<dbReference type="InterPro" id="IPR035089">
    <property type="entry name" value="Phage_sheath_subtilisin"/>
</dbReference>
<evidence type="ECO:0008006" key="6">
    <source>
        <dbReference type="Google" id="ProtNLM"/>
    </source>
</evidence>
<dbReference type="EMBL" id="VUMT01000005">
    <property type="protein sequence ID" value="MSS63180.1"/>
    <property type="molecule type" value="Genomic_DNA"/>
</dbReference>
<name>A0A6L5XWG6_9FIRM</name>
<dbReference type="RefSeq" id="WP_154518008.1">
    <property type="nucleotide sequence ID" value="NZ_VUMT01000005.1"/>
</dbReference>
<dbReference type="InterPro" id="IPR020287">
    <property type="entry name" value="Tail_sheath_C"/>
</dbReference>
<dbReference type="Proteomes" id="UP000482209">
    <property type="component" value="Unassembled WGS sequence"/>
</dbReference>
<evidence type="ECO:0000256" key="1">
    <source>
        <dbReference type="ARBA" id="ARBA00008005"/>
    </source>
</evidence>
<dbReference type="AlphaFoldDB" id="A0A6L5XWG6"/>
<organism evidence="4 5">
    <name type="scientific">Velocimicrobium porci</name>
    <dbReference type="NCBI Taxonomy" id="2606634"/>
    <lineage>
        <taxon>Bacteria</taxon>
        <taxon>Bacillati</taxon>
        <taxon>Bacillota</taxon>
        <taxon>Clostridia</taxon>
        <taxon>Lachnospirales</taxon>
        <taxon>Lachnospiraceae</taxon>
        <taxon>Velocimicrobium</taxon>
    </lineage>
</organism>
<comment type="caution">
    <text evidence="4">The sequence shown here is derived from an EMBL/GenBank/DDBJ whole genome shotgun (WGS) entry which is preliminary data.</text>
</comment>
<evidence type="ECO:0000313" key="4">
    <source>
        <dbReference type="EMBL" id="MSS63180.1"/>
    </source>
</evidence>
<dbReference type="Gene3D" id="3.30.1370.220">
    <property type="match status" value="1"/>
</dbReference>
<evidence type="ECO:0000259" key="3">
    <source>
        <dbReference type="Pfam" id="PF17482"/>
    </source>
</evidence>
<comment type="similarity">
    <text evidence="1">Belongs to the myoviridae tail sheath protein family.</text>
</comment>
<evidence type="ECO:0000313" key="5">
    <source>
        <dbReference type="Proteomes" id="UP000482209"/>
    </source>
</evidence>
<sequence length="358" mass="40832">MGTIGMPVIDITFAQKAVKETKKQEQGTVALILREELKEEQKRNFEVLPDDEIEKLSLSETNKEQIKLALMGNNKRPQKAICYLIGAEEDYTEALNWLEVQRFQYLAVPTVETDGKAKVIADWIAKQRKRKKIFKAVLPNYVADSEFIINYATEKVYKNDVSYTTEQYCARIAGLLAGTDLKSSCTYAVLEELTDCTSLSEEQMNEAIGEGKLIVYHDGEKVKVVRGVNSLTTETDTKGRQFKKIKIVEAMDAITESVKKTIQDKYIGKMPNSFDNKCLLISEIQDYYTELMKEEIIAQASIEIDTEATKKYLESIKIDTSEMTEEEIKKAETDEKVFLKSKIKIYDVMEEITLPIEV</sequence>
<reference evidence="4 5" key="1">
    <citation type="submission" date="2019-08" db="EMBL/GenBank/DDBJ databases">
        <title>In-depth cultivation of the pig gut microbiome towards novel bacterial diversity and tailored functional studies.</title>
        <authorList>
            <person name="Wylensek D."/>
            <person name="Hitch T.C.A."/>
            <person name="Clavel T."/>
        </authorList>
    </citation>
    <scope>NUCLEOTIDE SEQUENCE [LARGE SCALE GENOMIC DNA]</scope>
    <source>
        <strain evidence="4 5">WCA-693-APC-MOT-I</strain>
    </source>
</reference>
<dbReference type="Pfam" id="PF17482">
    <property type="entry name" value="Phage_sheath_1C"/>
    <property type="match status" value="1"/>
</dbReference>
<keyword evidence="5" id="KW-1185">Reference proteome</keyword>